<dbReference type="PANTHER" id="PTHR34932">
    <property type="entry name" value="TRPL TRANSLOCATION DEFECT PROTEIN 14"/>
    <property type="match status" value="1"/>
</dbReference>
<dbReference type="AlphaFoldDB" id="A0A7S2ST68"/>
<evidence type="ECO:0000313" key="2">
    <source>
        <dbReference type="EMBL" id="CAD9708891.1"/>
    </source>
</evidence>
<protein>
    <recommendedName>
        <fullName evidence="1">NadR/Ttd14 AAA domain-containing protein</fullName>
    </recommendedName>
</protein>
<dbReference type="InterPro" id="IPR038727">
    <property type="entry name" value="NadR/Ttd14_AAA_dom"/>
</dbReference>
<sequence>MLGPRPVCARVAVGVAVGAWSSFQAPGARAAGCEAQVSHARLNSRLFASSSRREGPSHAKQSNPRVIRIALTGGPCAGKSSALGQITQEATARGFDVYSAPETPTLLFHTGAKLPAKSDGEEMFHFQRSLMQLQLQIEASLTSIARSTGRPTIIIFDRGLLDPRGYMAPEIWDRVLGSLSDGSGRSVDETRLLARYEGVIHLVTAADGAEEFYKWGKVADDSGKEVSRTESPEEARALDVKMQECWRGHPNHMVIHNTVGGFKAKLKDAESFVLRIAEESATSVNKEQ</sequence>
<evidence type="ECO:0000259" key="1">
    <source>
        <dbReference type="Pfam" id="PF13521"/>
    </source>
</evidence>
<dbReference type="SUPFAM" id="SSF52540">
    <property type="entry name" value="P-loop containing nucleoside triphosphate hydrolases"/>
    <property type="match status" value="1"/>
</dbReference>
<organism evidence="2">
    <name type="scientific">Rhizochromulina marina</name>
    <dbReference type="NCBI Taxonomy" id="1034831"/>
    <lineage>
        <taxon>Eukaryota</taxon>
        <taxon>Sar</taxon>
        <taxon>Stramenopiles</taxon>
        <taxon>Ochrophyta</taxon>
        <taxon>Dictyochophyceae</taxon>
        <taxon>Rhizochromulinales</taxon>
        <taxon>Rhizochromulina</taxon>
    </lineage>
</organism>
<name>A0A7S2ST68_9STRA</name>
<dbReference type="GO" id="GO:0035091">
    <property type="term" value="F:phosphatidylinositol binding"/>
    <property type="evidence" value="ECO:0007669"/>
    <property type="project" value="TreeGrafter"/>
</dbReference>
<feature type="domain" description="NadR/Ttd14 AAA" evidence="1">
    <location>
        <begin position="68"/>
        <end position="257"/>
    </location>
</feature>
<dbReference type="Pfam" id="PF13521">
    <property type="entry name" value="AAA_28"/>
    <property type="match status" value="1"/>
</dbReference>
<dbReference type="GO" id="GO:0070300">
    <property type="term" value="F:phosphatidic acid binding"/>
    <property type="evidence" value="ECO:0007669"/>
    <property type="project" value="TreeGrafter"/>
</dbReference>
<dbReference type="InterPro" id="IPR027417">
    <property type="entry name" value="P-loop_NTPase"/>
</dbReference>
<dbReference type="EMBL" id="HBHJ01030059">
    <property type="protein sequence ID" value="CAD9708891.1"/>
    <property type="molecule type" value="Transcribed_RNA"/>
</dbReference>
<proteinExistence type="predicted"/>
<gene>
    <name evidence="2" type="ORF">RMAR1173_LOCUS19883</name>
</gene>
<reference evidence="2" key="1">
    <citation type="submission" date="2021-01" db="EMBL/GenBank/DDBJ databases">
        <authorList>
            <person name="Corre E."/>
            <person name="Pelletier E."/>
            <person name="Niang G."/>
            <person name="Scheremetjew M."/>
            <person name="Finn R."/>
            <person name="Kale V."/>
            <person name="Holt S."/>
            <person name="Cochrane G."/>
            <person name="Meng A."/>
            <person name="Brown T."/>
            <person name="Cohen L."/>
        </authorList>
    </citation>
    <scope>NUCLEOTIDE SEQUENCE</scope>
    <source>
        <strain evidence="2">CCMP1243</strain>
    </source>
</reference>
<accession>A0A7S2ST68</accession>
<dbReference type="InterPro" id="IPR053227">
    <property type="entry name" value="TRPL-trafficking_regulator"/>
</dbReference>
<dbReference type="PANTHER" id="PTHR34932:SF1">
    <property type="entry name" value="TRPL TRANSLOCATION DEFECT PROTEIN 14"/>
    <property type="match status" value="1"/>
</dbReference>
<dbReference type="GO" id="GO:0005525">
    <property type="term" value="F:GTP binding"/>
    <property type="evidence" value="ECO:0007669"/>
    <property type="project" value="TreeGrafter"/>
</dbReference>